<evidence type="ECO:0000313" key="3">
    <source>
        <dbReference type="Proteomes" id="UP001076655"/>
    </source>
</evidence>
<reference evidence="2" key="1">
    <citation type="submission" date="2022-08" db="EMBL/GenBank/DDBJ databases">
        <authorList>
            <person name="Dale J.L."/>
        </authorList>
    </citation>
    <scope>NUCLEOTIDE SEQUENCE</scope>
    <source>
        <strain evidence="2">2022EL-00758</strain>
    </source>
</reference>
<dbReference type="SUPFAM" id="SSF47413">
    <property type="entry name" value="lambda repressor-like DNA-binding domains"/>
    <property type="match status" value="1"/>
</dbReference>
<dbReference type="Gene3D" id="1.10.260.40">
    <property type="entry name" value="lambda repressor-like DNA-binding domains"/>
    <property type="match status" value="1"/>
</dbReference>
<name>A0A9Q4CRJ2_MORMO</name>
<organism evidence="2 3">
    <name type="scientific">Morganella morganii</name>
    <name type="common">Proteus morganii</name>
    <dbReference type="NCBI Taxonomy" id="582"/>
    <lineage>
        <taxon>Bacteria</taxon>
        <taxon>Pseudomonadati</taxon>
        <taxon>Pseudomonadota</taxon>
        <taxon>Gammaproteobacteria</taxon>
        <taxon>Enterobacterales</taxon>
        <taxon>Morganellaceae</taxon>
        <taxon>Morganella</taxon>
    </lineage>
</organism>
<dbReference type="CDD" id="cd00093">
    <property type="entry name" value="HTH_XRE"/>
    <property type="match status" value="1"/>
</dbReference>
<dbReference type="InterPro" id="IPR010982">
    <property type="entry name" value="Lambda_DNA-bd_dom_sf"/>
</dbReference>
<dbReference type="Pfam" id="PF01381">
    <property type="entry name" value="HTH_3"/>
    <property type="match status" value="1"/>
</dbReference>
<dbReference type="AlphaFoldDB" id="A0A9Q4CRJ2"/>
<dbReference type="SMART" id="SM00530">
    <property type="entry name" value="HTH_XRE"/>
    <property type="match status" value="1"/>
</dbReference>
<feature type="domain" description="HTH cro/C1-type" evidence="1">
    <location>
        <begin position="19"/>
        <end position="73"/>
    </location>
</feature>
<evidence type="ECO:0000313" key="2">
    <source>
        <dbReference type="EMBL" id="MCY0790892.1"/>
    </source>
</evidence>
<sequence length="88" mass="10058">MSLNQSDRMSLNKSAGALIRDLRKKKKISGEVLAGFVGVTQQQISRYERGETELTLGKLQEIAGFLGLSFWQFTDLLYSYHIKYINKK</sequence>
<gene>
    <name evidence="2" type="ORF">N0392_14500</name>
</gene>
<dbReference type="InterPro" id="IPR001387">
    <property type="entry name" value="Cro/C1-type_HTH"/>
</dbReference>
<dbReference type="RefSeq" id="WP_214167969.1">
    <property type="nucleotide sequence ID" value="NZ_JAPNMI010000008.1"/>
</dbReference>
<evidence type="ECO:0000259" key="1">
    <source>
        <dbReference type="PROSITE" id="PS50943"/>
    </source>
</evidence>
<comment type="caution">
    <text evidence="2">The sequence shown here is derived from an EMBL/GenBank/DDBJ whole genome shotgun (WGS) entry which is preliminary data.</text>
</comment>
<accession>A0A9Q4CRJ2</accession>
<dbReference type="GO" id="GO:0003677">
    <property type="term" value="F:DNA binding"/>
    <property type="evidence" value="ECO:0007669"/>
    <property type="project" value="InterPro"/>
</dbReference>
<dbReference type="Proteomes" id="UP001076655">
    <property type="component" value="Unassembled WGS sequence"/>
</dbReference>
<proteinExistence type="predicted"/>
<dbReference type="EMBL" id="JAPNMI010000008">
    <property type="protein sequence ID" value="MCY0790892.1"/>
    <property type="molecule type" value="Genomic_DNA"/>
</dbReference>
<dbReference type="PROSITE" id="PS50943">
    <property type="entry name" value="HTH_CROC1"/>
    <property type="match status" value="1"/>
</dbReference>
<protein>
    <submittedName>
        <fullName evidence="2">Helix-turn-helix transcriptional regulator</fullName>
    </submittedName>
</protein>